<protein>
    <recommendedName>
        <fullName evidence="4">Lipoprotein</fullName>
    </recommendedName>
</protein>
<evidence type="ECO:0008006" key="4">
    <source>
        <dbReference type="Google" id="ProtNLM"/>
    </source>
</evidence>
<evidence type="ECO:0000313" key="3">
    <source>
        <dbReference type="Proteomes" id="UP001629156"/>
    </source>
</evidence>
<organism evidence="2 3">
    <name type="scientific">Flavobacterium rhizosphaerae</name>
    <dbReference type="NCBI Taxonomy" id="3163298"/>
    <lineage>
        <taxon>Bacteria</taxon>
        <taxon>Pseudomonadati</taxon>
        <taxon>Bacteroidota</taxon>
        <taxon>Flavobacteriia</taxon>
        <taxon>Flavobacteriales</taxon>
        <taxon>Flavobacteriaceae</taxon>
        <taxon>Flavobacterium</taxon>
    </lineage>
</organism>
<comment type="caution">
    <text evidence="2">The sequence shown here is derived from an EMBL/GenBank/DDBJ whole genome shotgun (WGS) entry which is preliminary data.</text>
</comment>
<dbReference type="RefSeq" id="WP_408084944.1">
    <property type="nucleotide sequence ID" value="NZ_JBELPZ010000008.1"/>
</dbReference>
<dbReference type="EMBL" id="JBELPZ010000008">
    <property type="protein sequence ID" value="MFL9844692.1"/>
    <property type="molecule type" value="Genomic_DNA"/>
</dbReference>
<accession>A0ABW8YXM2</accession>
<proteinExistence type="predicted"/>
<sequence>MKKKYFLAIGASVMLLTSCATKHHYGCSGRGGRCITDNSNDVKTADTPDFKKNA</sequence>
<name>A0ABW8YXM2_9FLAO</name>
<reference evidence="2 3" key="1">
    <citation type="submission" date="2024-06" db="EMBL/GenBank/DDBJ databases">
        <authorList>
            <person name="Kaempfer P."/>
            <person name="Viver T."/>
        </authorList>
    </citation>
    <scope>NUCLEOTIDE SEQUENCE [LARGE SCALE GENOMIC DNA]</scope>
    <source>
        <strain evidence="2 3">ST-119</strain>
    </source>
</reference>
<feature type="compositionally biased region" description="Basic and acidic residues" evidence="1">
    <location>
        <begin position="43"/>
        <end position="54"/>
    </location>
</feature>
<dbReference type="Proteomes" id="UP001629156">
    <property type="component" value="Unassembled WGS sequence"/>
</dbReference>
<keyword evidence="3" id="KW-1185">Reference proteome</keyword>
<evidence type="ECO:0000256" key="1">
    <source>
        <dbReference type="SAM" id="MobiDB-lite"/>
    </source>
</evidence>
<gene>
    <name evidence="2" type="ORF">ABS766_09700</name>
</gene>
<evidence type="ECO:0000313" key="2">
    <source>
        <dbReference type="EMBL" id="MFL9844692.1"/>
    </source>
</evidence>
<dbReference type="PROSITE" id="PS51257">
    <property type="entry name" value="PROKAR_LIPOPROTEIN"/>
    <property type="match status" value="1"/>
</dbReference>
<feature type="region of interest" description="Disordered" evidence="1">
    <location>
        <begin position="25"/>
        <end position="54"/>
    </location>
</feature>